<dbReference type="CDD" id="cd00159">
    <property type="entry name" value="RhoGAP"/>
    <property type="match status" value="1"/>
</dbReference>
<evidence type="ECO:0000256" key="1">
    <source>
        <dbReference type="ARBA" id="ARBA00022468"/>
    </source>
</evidence>
<reference evidence="4" key="3">
    <citation type="submission" date="2018-08" db="EMBL/GenBank/DDBJ databases">
        <title>Leveraging single-cell genomics to expand the Fungal Tree of Life.</title>
        <authorList>
            <consortium name="DOE Joint Genome Institute"/>
            <person name="Ahrendt S.R."/>
            <person name="Quandt C.A."/>
            <person name="Ciobanu D."/>
            <person name="Clum A."/>
            <person name="Salamov A."/>
            <person name="Andreopoulos B."/>
            <person name="Cheng J.-F."/>
            <person name="Woyke T."/>
            <person name="Pelin A."/>
            <person name="Henrissat B."/>
            <person name="Reynolds N."/>
            <person name="Benny G.L."/>
            <person name="Smith M.E."/>
            <person name="James T.Y."/>
            <person name="Grigoriev I.V."/>
        </authorList>
    </citation>
    <scope>NUCLEOTIDE SEQUENCE</scope>
    <source>
        <strain evidence="4">CSF55</strain>
    </source>
</reference>
<dbReference type="GO" id="GO:0005737">
    <property type="term" value="C:cytoplasm"/>
    <property type="evidence" value="ECO:0007669"/>
    <property type="project" value="TreeGrafter"/>
</dbReference>
<evidence type="ECO:0000259" key="2">
    <source>
        <dbReference type="PROSITE" id="PS50238"/>
    </source>
</evidence>
<name>A0A075AMW9_ROZAC</name>
<evidence type="ECO:0000313" key="5">
    <source>
        <dbReference type="Proteomes" id="UP000030755"/>
    </source>
</evidence>
<dbReference type="PROSITE" id="PS50238">
    <property type="entry name" value="RHOGAP"/>
    <property type="match status" value="1"/>
</dbReference>
<dbReference type="InterPro" id="IPR008936">
    <property type="entry name" value="Rho_GTPase_activation_prot"/>
</dbReference>
<reference evidence="3 5" key="1">
    <citation type="journal article" date="2013" name="Curr. Biol.">
        <title>Shared signatures of parasitism and phylogenomics unite Cryptomycota and microsporidia.</title>
        <authorList>
            <person name="James T.Y."/>
            <person name="Pelin A."/>
            <person name="Bonen L."/>
            <person name="Ahrendt S."/>
            <person name="Sain D."/>
            <person name="Corradi N."/>
            <person name="Stajich J.E."/>
        </authorList>
    </citation>
    <scope>NUCLEOTIDE SEQUENCE [LARGE SCALE GENOMIC DNA]</scope>
    <source>
        <strain evidence="3">CSF55</strain>
        <strain evidence="3">CSF55</strain>
    </source>
</reference>
<dbReference type="SUPFAM" id="SSF48350">
    <property type="entry name" value="GTPase activation domain, GAP"/>
    <property type="match status" value="1"/>
</dbReference>
<dbReference type="Proteomes" id="UP000030755">
    <property type="component" value="Unassembled WGS sequence"/>
</dbReference>
<dbReference type="InterPro" id="IPR050729">
    <property type="entry name" value="Rho-GAP"/>
</dbReference>
<dbReference type="PANTHER" id="PTHR23176:SF129">
    <property type="entry name" value="RHO GTPASE ACTIVATING PROTEIN AT 16F, ISOFORM E-RELATED"/>
    <property type="match status" value="1"/>
</dbReference>
<evidence type="ECO:0000313" key="3">
    <source>
        <dbReference type="EMBL" id="EPZ31043.1"/>
    </source>
</evidence>
<dbReference type="EMBL" id="ML005065">
    <property type="protein sequence ID" value="RKP20422.1"/>
    <property type="molecule type" value="Genomic_DNA"/>
</dbReference>
<accession>A0A075AMW9</accession>
<dbReference type="OrthoDB" id="79452at2759"/>
<dbReference type="GO" id="GO:0007165">
    <property type="term" value="P:signal transduction"/>
    <property type="evidence" value="ECO:0007669"/>
    <property type="project" value="InterPro"/>
</dbReference>
<gene>
    <name evidence="3" type="ORF">O9G_001517</name>
    <name evidence="4" type="ORF">ROZALSC1DRAFT_28076</name>
</gene>
<proteinExistence type="predicted"/>
<dbReference type="AlphaFoldDB" id="A0A075AMW9"/>
<dbReference type="GO" id="GO:0005096">
    <property type="term" value="F:GTPase activator activity"/>
    <property type="evidence" value="ECO:0007669"/>
    <property type="project" value="UniProtKB-KW"/>
</dbReference>
<dbReference type="Proteomes" id="UP000281549">
    <property type="component" value="Unassembled WGS sequence"/>
</dbReference>
<evidence type="ECO:0000313" key="4">
    <source>
        <dbReference type="EMBL" id="RKP20422.1"/>
    </source>
</evidence>
<reference evidence="6" key="2">
    <citation type="journal article" date="2018" name="Nat. Microbiol.">
        <title>Leveraging single-cell genomics to expand the fungal tree of life.</title>
        <authorList>
            <person name="Ahrendt S.R."/>
            <person name="Quandt C.A."/>
            <person name="Ciobanu D."/>
            <person name="Clum A."/>
            <person name="Salamov A."/>
            <person name="Andreopoulos B."/>
            <person name="Cheng J.F."/>
            <person name="Woyke T."/>
            <person name="Pelin A."/>
            <person name="Henrissat B."/>
            <person name="Reynolds N.K."/>
            <person name="Benny G.L."/>
            <person name="Smith M.E."/>
            <person name="James T.Y."/>
            <person name="Grigoriev I.V."/>
        </authorList>
    </citation>
    <scope>NUCLEOTIDE SEQUENCE [LARGE SCALE GENOMIC DNA]</scope>
    <source>
        <strain evidence="6">CSF55</strain>
    </source>
</reference>
<dbReference type="PANTHER" id="PTHR23176">
    <property type="entry name" value="RHO/RAC/CDC GTPASE-ACTIVATING PROTEIN"/>
    <property type="match status" value="1"/>
</dbReference>
<dbReference type="STRING" id="988480.A0A075AMW9"/>
<keyword evidence="5" id="KW-1185">Reference proteome</keyword>
<evidence type="ECO:0000313" key="6">
    <source>
        <dbReference type="Proteomes" id="UP000281549"/>
    </source>
</evidence>
<keyword evidence="1" id="KW-0343">GTPase activation</keyword>
<dbReference type="Pfam" id="PF00620">
    <property type="entry name" value="RhoGAP"/>
    <property type="match status" value="1"/>
</dbReference>
<dbReference type="HOGENOM" id="CLU_834592_0_0_1"/>
<dbReference type="EMBL" id="KE561324">
    <property type="protein sequence ID" value="EPZ31043.1"/>
    <property type="molecule type" value="Genomic_DNA"/>
</dbReference>
<protein>
    <submittedName>
        <fullName evidence="4">Rho GTPase activation protein</fullName>
    </submittedName>
    <submittedName>
        <fullName evidence="3">Rho GTPase-activating protein domain-containing protein</fullName>
    </submittedName>
</protein>
<sequence>MIPSDNGEDKEREKIDKYKTKAMKSWNDLSLAVKEKGNVWKQRALDKKNELIRSQFWKPSQSENVDTKEVIGNDQIRKASFCPIGISLAEALINYGEDKNFPGVPLLITRCVSHIETKGINETGIYRISGSTSKIHLLKQSLCRNNVVGFEIAQFEYDISTVDPHDVAGFLKLFLRELRDPLLSREEQCLMADIIPVRKEGVLTTAGQNSFDKLNELFSQLNMIHVNTLIFLMLHLSNIAKNDQVNKMTVGNLIIIFSPCLQIAPAILSFLISNADKLSVRKDKVEYGIFDAIKENDASNMIEARWASDNILEINKEVPKLNDEDPFSDSHAM</sequence>
<organism evidence="3 5">
    <name type="scientific">Rozella allomycis (strain CSF55)</name>
    <dbReference type="NCBI Taxonomy" id="988480"/>
    <lineage>
        <taxon>Eukaryota</taxon>
        <taxon>Fungi</taxon>
        <taxon>Fungi incertae sedis</taxon>
        <taxon>Cryptomycota</taxon>
        <taxon>Cryptomycota incertae sedis</taxon>
        <taxon>Rozella</taxon>
    </lineage>
</organism>
<dbReference type="InterPro" id="IPR000198">
    <property type="entry name" value="RhoGAP_dom"/>
</dbReference>
<feature type="domain" description="Rho-GAP" evidence="2">
    <location>
        <begin position="86"/>
        <end position="301"/>
    </location>
</feature>
<dbReference type="Gene3D" id="1.10.555.10">
    <property type="entry name" value="Rho GTPase activation protein"/>
    <property type="match status" value="1"/>
</dbReference>
<dbReference type="SMART" id="SM00324">
    <property type="entry name" value="RhoGAP"/>
    <property type="match status" value="1"/>
</dbReference>